<dbReference type="SUPFAM" id="SSF52343">
    <property type="entry name" value="Ferredoxin reductase-like, C-terminal NADP-linked domain"/>
    <property type="match status" value="1"/>
</dbReference>
<name>A0A178BUG4_9EURO</name>
<organism evidence="12 13">
    <name type="scientific">Fonsecaea nubica</name>
    <dbReference type="NCBI Taxonomy" id="856822"/>
    <lineage>
        <taxon>Eukaryota</taxon>
        <taxon>Fungi</taxon>
        <taxon>Dikarya</taxon>
        <taxon>Ascomycota</taxon>
        <taxon>Pezizomycotina</taxon>
        <taxon>Eurotiomycetes</taxon>
        <taxon>Chaetothyriomycetidae</taxon>
        <taxon>Chaetothyriales</taxon>
        <taxon>Herpotrichiellaceae</taxon>
        <taxon>Fonsecaea</taxon>
    </lineage>
</organism>
<gene>
    <name evidence="12" type="ORF">AYO20_11476</name>
</gene>
<evidence type="ECO:0000256" key="4">
    <source>
        <dbReference type="ARBA" id="ARBA00022692"/>
    </source>
</evidence>
<dbReference type="InterPro" id="IPR013121">
    <property type="entry name" value="Fe_red_NAD-bd_6"/>
</dbReference>
<dbReference type="InterPro" id="IPR039261">
    <property type="entry name" value="FNR_nucleotide-bd"/>
</dbReference>
<dbReference type="OrthoDB" id="10006946at2759"/>
<keyword evidence="8 10" id="KW-0472">Membrane</keyword>
<proteinExistence type="inferred from homology"/>
<dbReference type="EMBL" id="LVCJ01000157">
    <property type="protein sequence ID" value="OAL20804.1"/>
    <property type="molecule type" value="Genomic_DNA"/>
</dbReference>
<dbReference type="CDD" id="cd06186">
    <property type="entry name" value="NOX_Duox_like_FAD_NADP"/>
    <property type="match status" value="1"/>
</dbReference>
<dbReference type="SFLD" id="SFLDS00052">
    <property type="entry name" value="Ferric_Reductase_Domain"/>
    <property type="match status" value="1"/>
</dbReference>
<dbReference type="Gene3D" id="3.40.50.80">
    <property type="entry name" value="Nucleotide-binding domain of ferredoxin-NADP reductase (FNR) module"/>
    <property type="match status" value="1"/>
</dbReference>
<dbReference type="PROSITE" id="PS51384">
    <property type="entry name" value="FAD_FR"/>
    <property type="match status" value="1"/>
</dbReference>
<evidence type="ECO:0000259" key="11">
    <source>
        <dbReference type="PROSITE" id="PS51384"/>
    </source>
</evidence>
<dbReference type="GO" id="GO:0006879">
    <property type="term" value="P:intracellular iron ion homeostasis"/>
    <property type="evidence" value="ECO:0007669"/>
    <property type="project" value="TreeGrafter"/>
</dbReference>
<keyword evidence="7" id="KW-0406">Ion transport</keyword>
<dbReference type="InterPro" id="IPR017927">
    <property type="entry name" value="FAD-bd_FR_type"/>
</dbReference>
<evidence type="ECO:0000313" key="13">
    <source>
        <dbReference type="Proteomes" id="UP000185904"/>
    </source>
</evidence>
<feature type="transmembrane region" description="Helical" evidence="10">
    <location>
        <begin position="226"/>
        <end position="244"/>
    </location>
</feature>
<dbReference type="GeneID" id="34594856"/>
<dbReference type="Pfam" id="PF08030">
    <property type="entry name" value="NAD_binding_6"/>
    <property type="match status" value="1"/>
</dbReference>
<dbReference type="Gene3D" id="2.40.30.10">
    <property type="entry name" value="Translation factors"/>
    <property type="match status" value="1"/>
</dbReference>
<protein>
    <recommendedName>
        <fullName evidence="11">FAD-binding FR-type domain-containing protein</fullName>
    </recommendedName>
</protein>
<dbReference type="GO" id="GO:0000293">
    <property type="term" value="F:ferric-chelate reductase activity"/>
    <property type="evidence" value="ECO:0007669"/>
    <property type="project" value="TreeGrafter"/>
</dbReference>
<evidence type="ECO:0000256" key="9">
    <source>
        <dbReference type="ARBA" id="ARBA00023180"/>
    </source>
</evidence>
<feature type="domain" description="FAD-binding FR-type" evidence="11">
    <location>
        <begin position="250"/>
        <end position="385"/>
    </location>
</feature>
<evidence type="ECO:0000256" key="10">
    <source>
        <dbReference type="SAM" id="Phobius"/>
    </source>
</evidence>
<dbReference type="RefSeq" id="XP_022494313.1">
    <property type="nucleotide sequence ID" value="XM_022649724.1"/>
</dbReference>
<keyword evidence="13" id="KW-1185">Reference proteome</keyword>
<evidence type="ECO:0000256" key="5">
    <source>
        <dbReference type="ARBA" id="ARBA00022989"/>
    </source>
</evidence>
<evidence type="ECO:0000256" key="7">
    <source>
        <dbReference type="ARBA" id="ARBA00023065"/>
    </source>
</evidence>
<keyword evidence="3" id="KW-0813">Transport</keyword>
<dbReference type="InterPro" id="IPR051410">
    <property type="entry name" value="Ferric/Cupric_Reductase"/>
</dbReference>
<dbReference type="InterPro" id="IPR013130">
    <property type="entry name" value="Fe3_Rdtase_TM_dom"/>
</dbReference>
<comment type="caution">
    <text evidence="12">The sequence shown here is derived from an EMBL/GenBank/DDBJ whole genome shotgun (WGS) entry which is preliminary data.</text>
</comment>
<evidence type="ECO:0000256" key="1">
    <source>
        <dbReference type="ARBA" id="ARBA00004141"/>
    </source>
</evidence>
<keyword evidence="6" id="KW-0560">Oxidoreductase</keyword>
<feature type="transmembrane region" description="Helical" evidence="10">
    <location>
        <begin position="399"/>
        <end position="419"/>
    </location>
</feature>
<keyword evidence="5 10" id="KW-1133">Transmembrane helix</keyword>
<dbReference type="PANTHER" id="PTHR32361:SF9">
    <property type="entry name" value="FERRIC REDUCTASE TRANSMEMBRANE COMPONENT 3-RELATED"/>
    <property type="match status" value="1"/>
</dbReference>
<dbReference type="GO" id="GO:0005886">
    <property type="term" value="C:plasma membrane"/>
    <property type="evidence" value="ECO:0007669"/>
    <property type="project" value="TreeGrafter"/>
</dbReference>
<dbReference type="Proteomes" id="UP000185904">
    <property type="component" value="Unassembled WGS sequence"/>
</dbReference>
<dbReference type="PANTHER" id="PTHR32361">
    <property type="entry name" value="FERRIC/CUPRIC REDUCTASE TRANSMEMBRANE COMPONENT"/>
    <property type="match status" value="1"/>
</dbReference>
<keyword evidence="4 10" id="KW-0812">Transmembrane</keyword>
<evidence type="ECO:0000256" key="8">
    <source>
        <dbReference type="ARBA" id="ARBA00023136"/>
    </source>
</evidence>
<feature type="transmembrane region" description="Helical" evidence="10">
    <location>
        <begin position="87"/>
        <end position="108"/>
    </location>
</feature>
<dbReference type="SFLD" id="SFLDG01168">
    <property type="entry name" value="Ferric_reductase_subgroup_(FRE"/>
    <property type="match status" value="1"/>
</dbReference>
<dbReference type="GO" id="GO:0006826">
    <property type="term" value="P:iron ion transport"/>
    <property type="evidence" value="ECO:0007669"/>
    <property type="project" value="TreeGrafter"/>
</dbReference>
<evidence type="ECO:0000256" key="6">
    <source>
        <dbReference type="ARBA" id="ARBA00023002"/>
    </source>
</evidence>
<evidence type="ECO:0000256" key="3">
    <source>
        <dbReference type="ARBA" id="ARBA00022448"/>
    </source>
</evidence>
<feature type="transmembrane region" description="Helical" evidence="10">
    <location>
        <begin position="21"/>
        <end position="42"/>
    </location>
</feature>
<dbReference type="AlphaFoldDB" id="A0A178BUG4"/>
<dbReference type="Pfam" id="PF01794">
    <property type="entry name" value="Ferric_reduct"/>
    <property type="match status" value="1"/>
</dbReference>
<comment type="subcellular location">
    <subcellularLocation>
        <location evidence="1">Membrane</location>
        <topology evidence="1">Multi-pass membrane protein</topology>
    </subcellularLocation>
</comment>
<accession>A0A178BUG4</accession>
<comment type="similarity">
    <text evidence="2">Belongs to the ferric reductase (FRE) family.</text>
</comment>
<keyword evidence="9" id="KW-0325">Glycoprotein</keyword>
<evidence type="ECO:0000256" key="2">
    <source>
        <dbReference type="ARBA" id="ARBA00006278"/>
    </source>
</evidence>
<dbReference type="GO" id="GO:0015677">
    <property type="term" value="P:copper ion import"/>
    <property type="evidence" value="ECO:0007669"/>
    <property type="project" value="TreeGrafter"/>
</dbReference>
<reference evidence="12 13" key="1">
    <citation type="submission" date="2016-03" db="EMBL/GenBank/DDBJ databases">
        <title>The draft genome sequence of Fonsecaea nubica causative agent of cutaneous subcutaneous infection in human host.</title>
        <authorList>
            <person name="Costa F."/>
            <person name="Sybren D.H."/>
            <person name="Raittz R.T."/>
            <person name="Weiss V.A."/>
            <person name="Leao A.C."/>
            <person name="Gomes R."/>
            <person name="De Souza E.M."/>
            <person name="Pedrosa F.O."/>
            <person name="Steffens M.B."/>
            <person name="Bombassaro A."/>
            <person name="Tadra-Sfeir M.Z."/>
            <person name="Moreno L.F."/>
            <person name="Najafzadeh M.J."/>
            <person name="Felipe M.S."/>
            <person name="Teixeira M."/>
            <person name="Sun J."/>
            <person name="Xi L."/>
            <person name="Castro M.A."/>
            <person name="Vicente V.A."/>
        </authorList>
    </citation>
    <scope>NUCLEOTIDE SEQUENCE [LARGE SCALE GENOMIC DNA]</scope>
    <source>
        <strain evidence="12 13">CBS 269.64</strain>
    </source>
</reference>
<feature type="transmembrane region" description="Helical" evidence="10">
    <location>
        <begin position="200"/>
        <end position="219"/>
    </location>
</feature>
<feature type="transmembrane region" description="Helical" evidence="10">
    <location>
        <begin position="167"/>
        <end position="188"/>
    </location>
</feature>
<evidence type="ECO:0000313" key="12">
    <source>
        <dbReference type="EMBL" id="OAL20804.1"/>
    </source>
</evidence>
<sequence length="588" mass="65872">MAYSMSVKLSATELEERRRQLNGVGFRAWFSPIILLVVVYFYRRYLLPVLFPSRSRESSSGSRHVSRVQLFLRRAAWTLQTTYIPEFGPLSVQLLGLIYAAWLLYLTFRNTGNDYMHLTKAFGHVAVSQLPMHYLLSLKHTTYSPIMLATGLTHERLNAIHRMFGRMVHIFLAAHAVLYLKFFVAMGFLPKRIKDPDVRLGVLAFWMFNFLGLLSVPVVRRKMYHALFYRSHVVLSALVIPVLWAHVPYTRFYVVQVAAIWILSGWLRRVNGATNVREVRCEDMAGTQLVRVMLLVDKASALARATPGQHVYVRQQKGMIGPKTPFTIANVQLSARDEKEQLVEVMLVLRNMGGPGTSFLASLSKREPATNELQIEGPYGESSVYMPEILDSGLDHDSVLLVAGGIGATYVLPIYTALLQSRRRRRRQHRADGGTQGEGGRGGRIKMMWLVKTLADARWGIELLARCLSEEISLDVNVYITTVSSSSSSPEALGLGLGLSSASLSSLKKRGLTIHQLGHRPALDPVVDEIFSSSSTDRAPLTRDHGVSVFVCGPRRLSGDVRALLGRRVVSEGERVRWFEEVFGFGGN</sequence>